<reference evidence="2" key="1">
    <citation type="submission" date="2023-07" db="EMBL/GenBank/DDBJ databases">
        <authorList>
            <consortium name="AG Swart"/>
            <person name="Singh M."/>
            <person name="Singh A."/>
            <person name="Seah K."/>
            <person name="Emmerich C."/>
        </authorList>
    </citation>
    <scope>NUCLEOTIDE SEQUENCE</scope>
    <source>
        <strain evidence="2">DP1</strain>
    </source>
</reference>
<feature type="compositionally biased region" description="Basic and acidic residues" evidence="1">
    <location>
        <begin position="407"/>
        <end position="420"/>
    </location>
</feature>
<proteinExistence type="predicted"/>
<accession>A0AAD1UHY5</accession>
<dbReference type="Proteomes" id="UP001295684">
    <property type="component" value="Unassembled WGS sequence"/>
</dbReference>
<keyword evidence="3" id="KW-1185">Reference proteome</keyword>
<comment type="caution">
    <text evidence="2">The sequence shown here is derived from an EMBL/GenBank/DDBJ whole genome shotgun (WGS) entry which is preliminary data.</text>
</comment>
<feature type="compositionally biased region" description="Basic residues" evidence="1">
    <location>
        <begin position="369"/>
        <end position="381"/>
    </location>
</feature>
<name>A0AAD1UHY5_EUPCR</name>
<sequence length="429" mass="48152">MCWGFITSYQKKKHQEHLSYIVTAKDFQDEASYLNLCNFNNKIQGNKIALFSESCNTLISKNYMSVNHKAQSPGLGLGGNVNNQTFADYFRPSIANQFANGVQTMDPIIAALPIPQVGPTAINFSKDELRTLCKKQQEQENLIESLSSMVTRIVTENETKDTKIHKLESDIGYLSKLLADYKSVVNKKVEDFISMHNKSHNGNLMSQDRNPQKLEKAFESSETHSRTGEICLSNITESKESDSKISDCIEISTVSYGNEYADKEKISKNKPSVALYNPNQIAPSDGYYCSMKPVNSMTPSEVEAIEGCNKELKNAIQNCSKDQSSLILDQESSTIDFFKQNPSSTLFSPQKESQQTENLDDYNLTSTPRKQKRRKKSKKYTKKDPGPKKSSVNNSKAGLGIKRRKSKENFKLDGTPRDENSSSNVVCLD</sequence>
<protein>
    <submittedName>
        <fullName evidence="2">Uncharacterized protein</fullName>
    </submittedName>
</protein>
<dbReference type="EMBL" id="CAMPGE010008705">
    <property type="protein sequence ID" value="CAI2367593.1"/>
    <property type="molecule type" value="Genomic_DNA"/>
</dbReference>
<evidence type="ECO:0000256" key="1">
    <source>
        <dbReference type="SAM" id="MobiDB-lite"/>
    </source>
</evidence>
<feature type="region of interest" description="Disordered" evidence="1">
    <location>
        <begin position="345"/>
        <end position="429"/>
    </location>
</feature>
<dbReference type="AlphaFoldDB" id="A0AAD1UHY5"/>
<organism evidence="2 3">
    <name type="scientific">Euplotes crassus</name>
    <dbReference type="NCBI Taxonomy" id="5936"/>
    <lineage>
        <taxon>Eukaryota</taxon>
        <taxon>Sar</taxon>
        <taxon>Alveolata</taxon>
        <taxon>Ciliophora</taxon>
        <taxon>Intramacronucleata</taxon>
        <taxon>Spirotrichea</taxon>
        <taxon>Hypotrichia</taxon>
        <taxon>Euplotida</taxon>
        <taxon>Euplotidae</taxon>
        <taxon>Moneuplotes</taxon>
    </lineage>
</organism>
<evidence type="ECO:0000313" key="3">
    <source>
        <dbReference type="Proteomes" id="UP001295684"/>
    </source>
</evidence>
<feature type="compositionally biased region" description="Polar residues" evidence="1">
    <location>
        <begin position="345"/>
        <end position="357"/>
    </location>
</feature>
<evidence type="ECO:0000313" key="2">
    <source>
        <dbReference type="EMBL" id="CAI2367593.1"/>
    </source>
</evidence>
<gene>
    <name evidence="2" type="ORF">ECRASSUSDP1_LOCUS8880</name>
</gene>